<accession>A0AAN7P2L7</accession>
<organism evidence="9 10">
    <name type="scientific">Aquatica leii</name>
    <dbReference type="NCBI Taxonomy" id="1421715"/>
    <lineage>
        <taxon>Eukaryota</taxon>
        <taxon>Metazoa</taxon>
        <taxon>Ecdysozoa</taxon>
        <taxon>Arthropoda</taxon>
        <taxon>Hexapoda</taxon>
        <taxon>Insecta</taxon>
        <taxon>Pterygota</taxon>
        <taxon>Neoptera</taxon>
        <taxon>Endopterygota</taxon>
        <taxon>Coleoptera</taxon>
        <taxon>Polyphaga</taxon>
        <taxon>Elateriformia</taxon>
        <taxon>Elateroidea</taxon>
        <taxon>Lampyridae</taxon>
        <taxon>Luciolinae</taxon>
        <taxon>Aquatica</taxon>
    </lineage>
</organism>
<reference evidence="10" key="1">
    <citation type="submission" date="2023-01" db="EMBL/GenBank/DDBJ databases">
        <title>Key to firefly adult light organ development and bioluminescence: homeobox transcription factors regulate luciferase expression and transportation to peroxisome.</title>
        <authorList>
            <person name="Fu X."/>
        </authorList>
    </citation>
    <scope>NUCLEOTIDE SEQUENCE [LARGE SCALE GENOMIC DNA]</scope>
</reference>
<evidence type="ECO:0000256" key="1">
    <source>
        <dbReference type="ARBA" id="ARBA00007954"/>
    </source>
</evidence>
<name>A0AAN7P2L7_9COLE</name>
<comment type="function">
    <text evidence="7">Involved in transvection phenomena (= synapsis-dependent gene expression), where the synaptic pairing of chromosomes carrying genes with which zeste interacts influences the expression of these genes. Zeste binds to DNA and stimulates transcription from a nearby promoter.</text>
</comment>
<evidence type="ECO:0000256" key="2">
    <source>
        <dbReference type="ARBA" id="ARBA00011764"/>
    </source>
</evidence>
<evidence type="ECO:0000256" key="5">
    <source>
        <dbReference type="ARBA" id="ARBA00023015"/>
    </source>
</evidence>
<evidence type="ECO:0000256" key="4">
    <source>
        <dbReference type="ARBA" id="ARBA00021372"/>
    </source>
</evidence>
<gene>
    <name evidence="9" type="ORF">RN001_013541</name>
</gene>
<keyword evidence="10" id="KW-1185">Reference proteome</keyword>
<dbReference type="PANTHER" id="PTHR21632">
    <property type="entry name" value="REGULATORY PROTEIN ZESTE"/>
    <property type="match status" value="1"/>
</dbReference>
<evidence type="ECO:0000256" key="6">
    <source>
        <dbReference type="ARBA" id="ARBA00023163"/>
    </source>
</evidence>
<dbReference type="Proteomes" id="UP001353858">
    <property type="component" value="Unassembled WGS sequence"/>
</dbReference>
<dbReference type="PANTHER" id="PTHR21632:SF4">
    <property type="entry name" value="REGULATORY PROTEIN ZESTE"/>
    <property type="match status" value="1"/>
</dbReference>
<feature type="domain" description="Myb/SANT-like DNA-binding" evidence="8">
    <location>
        <begin position="6"/>
        <end position="82"/>
    </location>
</feature>
<evidence type="ECO:0000256" key="3">
    <source>
        <dbReference type="ARBA" id="ARBA00016807"/>
    </source>
</evidence>
<comment type="subunit">
    <text evidence="2">Self-associates forming complexes of several hundred monomers.</text>
</comment>
<comment type="caution">
    <text evidence="9">The sequence shown here is derived from an EMBL/GenBank/DDBJ whole genome shotgun (WGS) entry which is preliminary data.</text>
</comment>
<dbReference type="EMBL" id="JARPUR010000006">
    <property type="protein sequence ID" value="KAK4874181.1"/>
    <property type="molecule type" value="Genomic_DNA"/>
</dbReference>
<proteinExistence type="inferred from homology"/>
<evidence type="ECO:0000256" key="7">
    <source>
        <dbReference type="ARBA" id="ARBA00025466"/>
    </source>
</evidence>
<dbReference type="InterPro" id="IPR028002">
    <property type="entry name" value="Myb_DNA-bind_5"/>
</dbReference>
<dbReference type="AlphaFoldDB" id="A0AAN7P2L7"/>
<keyword evidence="5" id="KW-0805">Transcription regulation</keyword>
<evidence type="ECO:0000313" key="9">
    <source>
        <dbReference type="EMBL" id="KAK4874181.1"/>
    </source>
</evidence>
<dbReference type="Pfam" id="PF13873">
    <property type="entry name" value="Myb_DNA-bind_5"/>
    <property type="match status" value="1"/>
</dbReference>
<sequence length="208" mass="24392">MSEKRKLFTSEEKLNLQQLVLKYEHILENKKCDVLTVLKKKETWKTLALEFNSIPRVTQRDENSLKKCWENMKFLKKKAIAKEKIEKLKSTRKDYKSPTRLDEQSSVPSTSKCAKVTEVGPFIDSEDGILRDESYQDSVSDTTSSKSNVCTACTCRHLAAENELLMSTKESKRMLELEEEFHVRRMKMEEETHEFRMRSYTEIHANKV</sequence>
<evidence type="ECO:0000259" key="8">
    <source>
        <dbReference type="Pfam" id="PF13873"/>
    </source>
</evidence>
<evidence type="ECO:0000313" key="10">
    <source>
        <dbReference type="Proteomes" id="UP001353858"/>
    </source>
</evidence>
<comment type="similarity">
    <text evidence="1">Belongs to the MSANTD3 family.</text>
</comment>
<protein>
    <recommendedName>
        <fullName evidence="4">Myb/SANT-like DNA-binding domain-containing protein 3</fullName>
    </recommendedName>
    <alternativeName>
        <fullName evidence="3">Regulatory protein zeste</fullName>
    </alternativeName>
</protein>
<keyword evidence="6" id="KW-0804">Transcription</keyword>